<name>A0A0E3SFM9_9EURY</name>
<dbReference type="EMBL" id="CP009516">
    <property type="protein sequence ID" value="AKB79921.1"/>
    <property type="molecule type" value="Genomic_DNA"/>
</dbReference>
<dbReference type="KEGG" id="mhor:MSHOH_3438"/>
<dbReference type="PATRIC" id="fig|1434110.4.peg.4411"/>
<organism evidence="1 2">
    <name type="scientific">Methanosarcina horonobensis HB-1 = JCM 15518</name>
    <dbReference type="NCBI Taxonomy" id="1434110"/>
    <lineage>
        <taxon>Archaea</taxon>
        <taxon>Methanobacteriati</taxon>
        <taxon>Methanobacteriota</taxon>
        <taxon>Stenosarchaea group</taxon>
        <taxon>Methanomicrobia</taxon>
        <taxon>Methanosarcinales</taxon>
        <taxon>Methanosarcinaceae</taxon>
        <taxon>Methanosarcina</taxon>
    </lineage>
</organism>
<gene>
    <name evidence="1" type="ORF">MSHOH_3438</name>
</gene>
<dbReference type="HOGENOM" id="CLU_2581431_0_0_2"/>
<sequence length="80" mass="9500">MYALIASKVDISPEKINAPIKGITVMGICRLIRRPSFFQFYDYENWESQEIEVKKHQTFHNYIKTIYISLCILRGKQIIF</sequence>
<dbReference type="Proteomes" id="UP000033101">
    <property type="component" value="Chromosome"/>
</dbReference>
<accession>A0A0E3SFM9</accession>
<protein>
    <submittedName>
        <fullName evidence="1">Uncharacterized protein</fullName>
    </submittedName>
</protein>
<evidence type="ECO:0000313" key="2">
    <source>
        <dbReference type="Proteomes" id="UP000033101"/>
    </source>
</evidence>
<keyword evidence="2" id="KW-1185">Reference proteome</keyword>
<reference evidence="1 2" key="1">
    <citation type="submission" date="2014-07" db="EMBL/GenBank/DDBJ databases">
        <title>Methanogenic archaea and the global carbon cycle.</title>
        <authorList>
            <person name="Henriksen J.R."/>
            <person name="Luke J."/>
            <person name="Reinhart S."/>
            <person name="Benedict M.N."/>
            <person name="Youngblut N.D."/>
            <person name="Metcalf M.E."/>
            <person name="Whitaker R.J."/>
            <person name="Metcalf W.W."/>
        </authorList>
    </citation>
    <scope>NUCLEOTIDE SEQUENCE [LARGE SCALE GENOMIC DNA]</scope>
    <source>
        <strain evidence="1 2">HB-1</strain>
    </source>
</reference>
<evidence type="ECO:0000313" key="1">
    <source>
        <dbReference type="EMBL" id="AKB79921.1"/>
    </source>
</evidence>
<proteinExistence type="predicted"/>
<dbReference type="AlphaFoldDB" id="A0A0E3SFM9"/>